<dbReference type="RefSeq" id="XP_009065887.1">
    <property type="nucleotide sequence ID" value="XM_009067639.1"/>
</dbReference>
<feature type="binding site" evidence="7">
    <location>
        <position position="19"/>
    </location>
    <ligand>
        <name>Fe cation</name>
        <dbReference type="ChEBI" id="CHEBI:24875"/>
        <label>1</label>
    </ligand>
</feature>
<name>V3YZ82_LOTGI</name>
<feature type="disulfide bond" evidence="8">
    <location>
        <begin position="146"/>
        <end position="198"/>
    </location>
</feature>
<evidence type="ECO:0000256" key="7">
    <source>
        <dbReference type="PIRSR" id="PIRSR000898-1"/>
    </source>
</evidence>
<dbReference type="InterPro" id="IPR029052">
    <property type="entry name" value="Metallo-depent_PP-like"/>
</dbReference>
<evidence type="ECO:0000256" key="4">
    <source>
        <dbReference type="ARBA" id="ARBA00022729"/>
    </source>
</evidence>
<evidence type="ECO:0000256" key="5">
    <source>
        <dbReference type="ARBA" id="ARBA00022801"/>
    </source>
</evidence>
<feature type="domain" description="Calcineurin-like phosphoesterase" evidence="10">
    <location>
        <begin position="15"/>
        <end position="222"/>
    </location>
</feature>
<keyword evidence="6 7" id="KW-0408">Iron</keyword>
<dbReference type="OrthoDB" id="411211at2759"/>
<feature type="binding site" evidence="7">
    <location>
        <position position="219"/>
    </location>
    <ligand>
        <name>Fe cation</name>
        <dbReference type="ChEBI" id="CHEBI:24875"/>
        <label>2</label>
    </ligand>
</feature>
<dbReference type="EC" id="3.1.3.2" evidence="2 6"/>
<dbReference type="CTD" id="20233442"/>
<dbReference type="CDD" id="cd07378">
    <property type="entry name" value="MPP_ACP5"/>
    <property type="match status" value="1"/>
</dbReference>
<evidence type="ECO:0000256" key="9">
    <source>
        <dbReference type="PIRSR" id="PIRSR000898-3"/>
    </source>
</evidence>
<dbReference type="InterPro" id="IPR004843">
    <property type="entry name" value="Calcineurin-like_PHP"/>
</dbReference>
<dbReference type="GO" id="GO:0003993">
    <property type="term" value="F:acid phosphatase activity"/>
    <property type="evidence" value="ECO:0007669"/>
    <property type="project" value="UniProtKB-UniRule"/>
</dbReference>
<protein>
    <recommendedName>
        <fullName evidence="3 6">Tartrate-resistant acid phosphatase type 5</fullName>
        <ecNumber evidence="2 6">3.1.3.2</ecNumber>
    </recommendedName>
</protein>
<dbReference type="OMA" id="VFERPYQ"/>
<dbReference type="HOGENOM" id="CLU_043332_1_0_1"/>
<evidence type="ECO:0000259" key="10">
    <source>
        <dbReference type="Pfam" id="PF00149"/>
    </source>
</evidence>
<feature type="glycosylation site" description="N-linked (GlcNAc...) asparagine" evidence="9">
    <location>
        <position position="101"/>
    </location>
</feature>
<evidence type="ECO:0000256" key="1">
    <source>
        <dbReference type="ARBA" id="ARBA00000032"/>
    </source>
</evidence>
<organism evidence="11 12">
    <name type="scientific">Lottia gigantea</name>
    <name type="common">Giant owl limpet</name>
    <dbReference type="NCBI Taxonomy" id="225164"/>
    <lineage>
        <taxon>Eukaryota</taxon>
        <taxon>Metazoa</taxon>
        <taxon>Spiralia</taxon>
        <taxon>Lophotrochozoa</taxon>
        <taxon>Mollusca</taxon>
        <taxon>Gastropoda</taxon>
        <taxon>Patellogastropoda</taxon>
        <taxon>Lottioidea</taxon>
        <taxon>Lottiidae</taxon>
        <taxon>Lottia</taxon>
    </lineage>
</organism>
<keyword evidence="5 6" id="KW-0378">Hydrolase</keyword>
<evidence type="ECO:0000256" key="6">
    <source>
        <dbReference type="PIRNR" id="PIRNR000898"/>
    </source>
</evidence>
<dbReference type="PANTHER" id="PTHR10161">
    <property type="entry name" value="TARTRATE-RESISTANT ACID PHOSPHATASE TYPE 5"/>
    <property type="match status" value="1"/>
</dbReference>
<dbReference type="AlphaFoldDB" id="V3YZ82"/>
<dbReference type="Gene3D" id="3.60.21.10">
    <property type="match status" value="1"/>
</dbReference>
<evidence type="ECO:0000256" key="2">
    <source>
        <dbReference type="ARBA" id="ARBA00012646"/>
    </source>
</evidence>
<dbReference type="Proteomes" id="UP000030746">
    <property type="component" value="Unassembled WGS sequence"/>
</dbReference>
<comment type="catalytic activity">
    <reaction evidence="1 6">
        <text>a phosphate monoester + H2O = an alcohol + phosphate</text>
        <dbReference type="Rhea" id="RHEA:15017"/>
        <dbReference type="ChEBI" id="CHEBI:15377"/>
        <dbReference type="ChEBI" id="CHEBI:30879"/>
        <dbReference type="ChEBI" id="CHEBI:43474"/>
        <dbReference type="ChEBI" id="CHEBI:67140"/>
        <dbReference type="EC" id="3.1.3.2"/>
    </reaction>
</comment>
<dbReference type="PANTHER" id="PTHR10161:SF14">
    <property type="entry name" value="TARTRATE-RESISTANT ACID PHOSPHATASE TYPE 5"/>
    <property type="match status" value="1"/>
</dbReference>
<dbReference type="Pfam" id="PF00149">
    <property type="entry name" value="Metallophos"/>
    <property type="match status" value="1"/>
</dbReference>
<feature type="binding site" evidence="7">
    <location>
        <position position="57"/>
    </location>
    <ligand>
        <name>Fe cation</name>
        <dbReference type="ChEBI" id="CHEBI:24875"/>
        <label>1</label>
    </ligand>
</feature>
<evidence type="ECO:0000313" key="11">
    <source>
        <dbReference type="EMBL" id="ESO83458.1"/>
    </source>
</evidence>
<dbReference type="InterPro" id="IPR051558">
    <property type="entry name" value="Metallophosphoesterase_PAP"/>
</dbReference>
<dbReference type="GO" id="GO:0046872">
    <property type="term" value="F:metal ion binding"/>
    <property type="evidence" value="ECO:0007669"/>
    <property type="project" value="UniProtKB-KW"/>
</dbReference>
<dbReference type="GO" id="GO:0045453">
    <property type="term" value="P:bone resorption"/>
    <property type="evidence" value="ECO:0007669"/>
    <property type="project" value="TreeGrafter"/>
</dbReference>
<feature type="binding site" evidence="7">
    <location>
        <position position="184"/>
    </location>
    <ligand>
        <name>Fe cation</name>
        <dbReference type="ChEBI" id="CHEBI:24875"/>
        <label>2</label>
    </ligand>
</feature>
<keyword evidence="12" id="KW-1185">Reference proteome</keyword>
<keyword evidence="7" id="KW-0479">Metal-binding</keyword>
<dbReference type="STRING" id="225164.V3YZ82"/>
<feature type="binding site" evidence="7">
    <location>
        <position position="60"/>
    </location>
    <ligand>
        <name>Fe cation</name>
        <dbReference type="ChEBI" id="CHEBI:24875"/>
        <label>1</label>
    </ligand>
</feature>
<evidence type="ECO:0000313" key="12">
    <source>
        <dbReference type="Proteomes" id="UP000030746"/>
    </source>
</evidence>
<keyword evidence="8" id="KW-1015">Disulfide bond</keyword>
<comment type="cofactor">
    <cofactor evidence="7">
        <name>Fe cation</name>
        <dbReference type="ChEBI" id="CHEBI:24875"/>
    </cofactor>
    <text evidence="7">Binds 2 iron ions per subunit.</text>
</comment>
<sequence>MYLSPLEGTDNLTFFMLGDWGGQETFPYTSEVAATTADRMADLAMKLKPQFIVSLGDNFYDDGVVDVEDKRFQRTYEKVYDDPALNIPWYIIAGNHDWRGNVSAQIEYSKRSHRWNFPFYFYPLSFTIPGTNDTVDILMIDTNILCLKEETQNMENVEGIDHQWEWLETNLKNSKAKYLLTIGHMPVYSVGWHGSSSCLIERFLPLLEKYNVNAHIAGHDHSFQARTNDMNLDLIVCGMGSAIDNTLDNSNTVPEGLLKFHWGDEDTNGGFCVANVTADGMTISFIQTDTEEPLYETNIYPRRVPP</sequence>
<gene>
    <name evidence="11" type="ORF">LOTGIDRAFT_133469</name>
</gene>
<evidence type="ECO:0000256" key="3">
    <source>
        <dbReference type="ARBA" id="ARBA00015822"/>
    </source>
</evidence>
<reference evidence="11 12" key="1">
    <citation type="journal article" date="2013" name="Nature">
        <title>Insights into bilaterian evolution from three spiralian genomes.</title>
        <authorList>
            <person name="Simakov O."/>
            <person name="Marletaz F."/>
            <person name="Cho S.J."/>
            <person name="Edsinger-Gonzales E."/>
            <person name="Havlak P."/>
            <person name="Hellsten U."/>
            <person name="Kuo D.H."/>
            <person name="Larsson T."/>
            <person name="Lv J."/>
            <person name="Arendt D."/>
            <person name="Savage R."/>
            <person name="Osoegawa K."/>
            <person name="de Jong P."/>
            <person name="Grimwood J."/>
            <person name="Chapman J.A."/>
            <person name="Shapiro H."/>
            <person name="Aerts A."/>
            <person name="Otillar R.P."/>
            <person name="Terry A.Y."/>
            <person name="Boore J.L."/>
            <person name="Grigoriev I.V."/>
            <person name="Lindberg D.R."/>
            <person name="Seaver E.C."/>
            <person name="Weisblat D.A."/>
            <person name="Putnam N.H."/>
            <person name="Rokhsar D.S."/>
        </authorList>
    </citation>
    <scope>NUCLEOTIDE SEQUENCE [LARGE SCALE GENOMIC DNA]</scope>
</reference>
<evidence type="ECO:0000256" key="8">
    <source>
        <dbReference type="PIRSR" id="PIRSR000898-2"/>
    </source>
</evidence>
<dbReference type="EMBL" id="KB203683">
    <property type="protein sequence ID" value="ESO83458.1"/>
    <property type="molecule type" value="Genomic_DNA"/>
</dbReference>
<feature type="binding site" evidence="7">
    <location>
        <position position="221"/>
    </location>
    <ligand>
        <name>Fe cation</name>
        <dbReference type="ChEBI" id="CHEBI:24875"/>
        <label>1</label>
    </ligand>
</feature>
<dbReference type="KEGG" id="lgi:LOTGIDRAFT_133469"/>
<dbReference type="InterPro" id="IPR024927">
    <property type="entry name" value="Acid_PPase"/>
</dbReference>
<feature type="binding site" evidence="7">
    <location>
        <position position="95"/>
    </location>
    <ligand>
        <name>Fe cation</name>
        <dbReference type="ChEBI" id="CHEBI:24875"/>
        <label>2</label>
    </ligand>
</feature>
<feature type="binding site" evidence="7">
    <location>
        <position position="57"/>
    </location>
    <ligand>
        <name>Fe cation</name>
        <dbReference type="ChEBI" id="CHEBI:24875"/>
        <label>2</label>
    </ligand>
</feature>
<dbReference type="SUPFAM" id="SSF56300">
    <property type="entry name" value="Metallo-dependent phosphatases"/>
    <property type="match status" value="1"/>
</dbReference>
<dbReference type="PIRSF" id="PIRSF000898">
    <property type="entry name" value="Acid_Ptase_5"/>
    <property type="match status" value="1"/>
</dbReference>
<keyword evidence="4" id="KW-0732">Signal</keyword>
<proteinExistence type="predicted"/>
<accession>V3YZ82</accession>
<dbReference type="GeneID" id="20233442"/>